<name>A0A1F6XJZ1_9BACT</name>
<dbReference type="InterPro" id="IPR016047">
    <property type="entry name" value="M23ase_b-sheet_dom"/>
</dbReference>
<dbReference type="GO" id="GO:0004222">
    <property type="term" value="F:metalloendopeptidase activity"/>
    <property type="evidence" value="ECO:0007669"/>
    <property type="project" value="TreeGrafter"/>
</dbReference>
<organism evidence="3 4">
    <name type="scientific">Candidatus Nomurabacteria bacterium RIFCSPLOWO2_01_FULL_40_18</name>
    <dbReference type="NCBI Taxonomy" id="1801773"/>
    <lineage>
        <taxon>Bacteria</taxon>
        <taxon>Candidatus Nomuraibacteriota</taxon>
    </lineage>
</organism>
<feature type="domain" description="M23ase beta-sheet core" evidence="2">
    <location>
        <begin position="307"/>
        <end position="401"/>
    </location>
</feature>
<feature type="coiled-coil region" evidence="1">
    <location>
        <begin position="174"/>
        <end position="204"/>
    </location>
</feature>
<protein>
    <recommendedName>
        <fullName evidence="2">M23ase beta-sheet core domain-containing protein</fullName>
    </recommendedName>
</protein>
<dbReference type="InterPro" id="IPR011055">
    <property type="entry name" value="Dup_hybrid_motif"/>
</dbReference>
<evidence type="ECO:0000313" key="4">
    <source>
        <dbReference type="Proteomes" id="UP000176629"/>
    </source>
</evidence>
<reference evidence="3 4" key="1">
    <citation type="journal article" date="2016" name="Nat. Commun.">
        <title>Thousands of microbial genomes shed light on interconnected biogeochemical processes in an aquifer system.</title>
        <authorList>
            <person name="Anantharaman K."/>
            <person name="Brown C.T."/>
            <person name="Hug L.A."/>
            <person name="Sharon I."/>
            <person name="Castelle C.J."/>
            <person name="Probst A.J."/>
            <person name="Thomas B.C."/>
            <person name="Singh A."/>
            <person name="Wilkins M.J."/>
            <person name="Karaoz U."/>
            <person name="Brodie E.L."/>
            <person name="Williams K.H."/>
            <person name="Hubbard S.S."/>
            <person name="Banfield J.F."/>
        </authorList>
    </citation>
    <scope>NUCLEOTIDE SEQUENCE [LARGE SCALE GENOMIC DNA]</scope>
</reference>
<dbReference type="PANTHER" id="PTHR21666">
    <property type="entry name" value="PEPTIDASE-RELATED"/>
    <property type="match status" value="1"/>
</dbReference>
<gene>
    <name evidence="3" type="ORF">A3A03_03375</name>
</gene>
<evidence type="ECO:0000256" key="1">
    <source>
        <dbReference type="SAM" id="Coils"/>
    </source>
</evidence>
<accession>A0A1F6XJZ1</accession>
<dbReference type="Gene3D" id="6.10.250.3150">
    <property type="match status" value="1"/>
</dbReference>
<comment type="caution">
    <text evidence="3">The sequence shown here is derived from an EMBL/GenBank/DDBJ whole genome shotgun (WGS) entry which is preliminary data.</text>
</comment>
<evidence type="ECO:0000259" key="2">
    <source>
        <dbReference type="Pfam" id="PF01551"/>
    </source>
</evidence>
<feature type="coiled-coil region" evidence="1">
    <location>
        <begin position="44"/>
        <end position="127"/>
    </location>
</feature>
<dbReference type="CDD" id="cd12797">
    <property type="entry name" value="M23_peptidase"/>
    <property type="match status" value="1"/>
</dbReference>
<dbReference type="Pfam" id="PF01551">
    <property type="entry name" value="Peptidase_M23"/>
    <property type="match status" value="1"/>
</dbReference>
<dbReference type="EMBL" id="MFUX01000025">
    <property type="protein sequence ID" value="OGI94352.1"/>
    <property type="molecule type" value="Genomic_DNA"/>
</dbReference>
<dbReference type="InterPro" id="IPR050570">
    <property type="entry name" value="Cell_wall_metabolism_enzyme"/>
</dbReference>
<proteinExistence type="predicted"/>
<dbReference type="STRING" id="1801773.A3A03_03375"/>
<dbReference type="AlphaFoldDB" id="A0A1F6XJZ1"/>
<evidence type="ECO:0000313" key="3">
    <source>
        <dbReference type="EMBL" id="OGI94352.1"/>
    </source>
</evidence>
<dbReference type="Proteomes" id="UP000176629">
    <property type="component" value="Unassembled WGS sequence"/>
</dbReference>
<sequence length="455" mass="50154">MKPYLDYKKLLSPNRALDSHQSLKLCLVLILLLIPLVFSHAETAKEVREKIDQKSVEIAKLEAEIRAYQSELQNLGKQKNSLSVSIKQLDITKKKLNADIAVTQNQIDKTNLQIQNLSNDIGDKESNIENDIESIKIGIQKTNEFELTNVFETLLSSNDFTGVWNDIDNIATVREKLQTNIVDLKQIKGELEDTRTETIKAKDELVALKSKLSDQQKIVVQNTNEKNKLLTQTKNSEANYQKLVADQLAKKLAFEKDLRDYESQLKFILNPDELPGSGVLSWPLDNVYVTQVFGKTVASKRLYVSGSHSGVDFRASIGTPVRAMADGVVLGTGNTDETCVGTSFGKWVFIKYNNGLVSTYGHLSLTKAVEGQKITRGDIVAYSGNTGHTTGPHLHVSLYVGSAASIQKLPIVSVPGCIGRAYTIPLAPTGAYLDPLYYLPNLSSKLISPSGQSAD</sequence>
<dbReference type="SUPFAM" id="SSF51261">
    <property type="entry name" value="Duplicated hybrid motif"/>
    <property type="match status" value="1"/>
</dbReference>
<keyword evidence="1" id="KW-0175">Coiled coil</keyword>
<dbReference type="Gene3D" id="2.70.70.10">
    <property type="entry name" value="Glucose Permease (Domain IIA)"/>
    <property type="match status" value="1"/>
</dbReference>
<dbReference type="PANTHER" id="PTHR21666:SF270">
    <property type="entry name" value="MUREIN HYDROLASE ACTIVATOR ENVC"/>
    <property type="match status" value="1"/>
</dbReference>